<gene>
    <name evidence="1" type="ORF">Ade02nite_23820</name>
</gene>
<name>A0ABQ3Y164_9ACTN</name>
<organism evidence="1 2">
    <name type="scientific">Paractinoplanes deccanensis</name>
    <dbReference type="NCBI Taxonomy" id="113561"/>
    <lineage>
        <taxon>Bacteria</taxon>
        <taxon>Bacillati</taxon>
        <taxon>Actinomycetota</taxon>
        <taxon>Actinomycetes</taxon>
        <taxon>Micromonosporales</taxon>
        <taxon>Micromonosporaceae</taxon>
        <taxon>Paractinoplanes</taxon>
    </lineage>
</organism>
<sequence length="141" mass="15528">MDALMVTDAAWFEQRPDAQHRCRWITAAERMELPVAAGRSLSPKSVIHVTQIEPGVRRRQVLMPGDEFVPAGLVGLFGHRASFALAERDRGPIPVTRTGELAGGLEARFFRLPDGLEPDGFVEFDGIVVLRPGDALPVPFR</sequence>
<reference evidence="1 2" key="1">
    <citation type="submission" date="2021-01" db="EMBL/GenBank/DDBJ databases">
        <title>Whole genome shotgun sequence of Actinoplanes deccanensis NBRC 13994.</title>
        <authorList>
            <person name="Komaki H."/>
            <person name="Tamura T."/>
        </authorList>
    </citation>
    <scope>NUCLEOTIDE SEQUENCE [LARGE SCALE GENOMIC DNA]</scope>
    <source>
        <strain evidence="1 2">NBRC 13994</strain>
    </source>
</reference>
<keyword evidence="2" id="KW-1185">Reference proteome</keyword>
<dbReference type="Proteomes" id="UP000609879">
    <property type="component" value="Unassembled WGS sequence"/>
</dbReference>
<evidence type="ECO:0000313" key="1">
    <source>
        <dbReference type="EMBL" id="GID73741.1"/>
    </source>
</evidence>
<proteinExistence type="predicted"/>
<dbReference type="EMBL" id="BOMI01000037">
    <property type="protein sequence ID" value="GID73741.1"/>
    <property type="molecule type" value="Genomic_DNA"/>
</dbReference>
<protein>
    <submittedName>
        <fullName evidence="1">Uncharacterized protein</fullName>
    </submittedName>
</protein>
<evidence type="ECO:0000313" key="2">
    <source>
        <dbReference type="Proteomes" id="UP000609879"/>
    </source>
</evidence>
<comment type="caution">
    <text evidence="1">The sequence shown here is derived from an EMBL/GenBank/DDBJ whole genome shotgun (WGS) entry which is preliminary data.</text>
</comment>
<accession>A0ABQ3Y164</accession>